<sequence>MTFQDAYDALLDRWGVPVEQLDIAGTHVNACGRLDAPPLVLLAGHGATSPVWFTVAPKLADRYRVYALDLPGDAGRSTAAPPRGVDDLITWLTAVLDGLKITQTTLCGHSYGAWIALTYSLAHPERVGRLALIDPTDCFTGLRVSYIARALPMLLRPSQRRYESFLRWETEGLPLDADWVRLAGLGTLEPTAKPVRPKRPNLEGLQADLLVVMAGKSKAHDPGTLAERASAAGASVVRLEAATHHSLPAAHGDELSEIFQERAEPAL</sequence>
<keyword evidence="3" id="KW-1185">Reference proteome</keyword>
<dbReference type="InterPro" id="IPR050266">
    <property type="entry name" value="AB_hydrolase_sf"/>
</dbReference>
<dbReference type="SUPFAM" id="SSF53474">
    <property type="entry name" value="alpha/beta-Hydrolases"/>
    <property type="match status" value="1"/>
</dbReference>
<dbReference type="RefSeq" id="WP_132144244.1">
    <property type="nucleotide sequence ID" value="NZ_SLWR01000001.1"/>
</dbReference>
<dbReference type="PRINTS" id="PR00111">
    <property type="entry name" value="ABHYDROLASE"/>
</dbReference>
<organism evidence="2 3">
    <name type="scientific">Kribbella antiqua</name>
    <dbReference type="NCBI Taxonomy" id="2512217"/>
    <lineage>
        <taxon>Bacteria</taxon>
        <taxon>Bacillati</taxon>
        <taxon>Actinomycetota</taxon>
        <taxon>Actinomycetes</taxon>
        <taxon>Propionibacteriales</taxon>
        <taxon>Kribbellaceae</taxon>
        <taxon>Kribbella</taxon>
    </lineage>
</organism>
<gene>
    <name evidence="2" type="ORF">EV646_101986</name>
</gene>
<dbReference type="OrthoDB" id="5513277at2"/>
<dbReference type="InterPro" id="IPR000073">
    <property type="entry name" value="AB_hydrolase_1"/>
</dbReference>
<dbReference type="Pfam" id="PF12697">
    <property type="entry name" value="Abhydrolase_6"/>
    <property type="match status" value="1"/>
</dbReference>
<dbReference type="InterPro" id="IPR029058">
    <property type="entry name" value="AB_hydrolase_fold"/>
</dbReference>
<feature type="domain" description="AB hydrolase-1" evidence="1">
    <location>
        <begin position="39"/>
        <end position="256"/>
    </location>
</feature>
<dbReference type="AlphaFoldDB" id="A0A4V2S5G2"/>
<evidence type="ECO:0000259" key="1">
    <source>
        <dbReference type="Pfam" id="PF12697"/>
    </source>
</evidence>
<dbReference type="GO" id="GO:0016020">
    <property type="term" value="C:membrane"/>
    <property type="evidence" value="ECO:0007669"/>
    <property type="project" value="TreeGrafter"/>
</dbReference>
<dbReference type="Proteomes" id="UP000295573">
    <property type="component" value="Unassembled WGS sequence"/>
</dbReference>
<protein>
    <submittedName>
        <fullName evidence="2">Pimeloyl-ACP methyl ester carboxylesterase</fullName>
    </submittedName>
</protein>
<name>A0A4V2S5G2_9ACTN</name>
<reference evidence="2 3" key="1">
    <citation type="journal article" date="2015" name="Stand. Genomic Sci.">
        <title>Genomic Encyclopedia of Bacterial and Archaeal Type Strains, Phase III: the genomes of soil and plant-associated and newly described type strains.</title>
        <authorList>
            <person name="Whitman W.B."/>
            <person name="Woyke T."/>
            <person name="Klenk H.P."/>
            <person name="Zhou Y."/>
            <person name="Lilburn T.G."/>
            <person name="Beck B.J."/>
            <person name="De Vos P."/>
            <person name="Vandamme P."/>
            <person name="Eisen J.A."/>
            <person name="Garrity G."/>
            <person name="Hugenholtz P."/>
            <person name="Kyrpides N.C."/>
        </authorList>
    </citation>
    <scope>NUCLEOTIDE SEQUENCE [LARGE SCALE GENOMIC DNA]</scope>
    <source>
        <strain evidence="2 3">VKM Ac-2541</strain>
    </source>
</reference>
<dbReference type="EMBL" id="SLWR01000001">
    <property type="protein sequence ID" value="TCO51990.1"/>
    <property type="molecule type" value="Genomic_DNA"/>
</dbReference>
<evidence type="ECO:0000313" key="2">
    <source>
        <dbReference type="EMBL" id="TCO51990.1"/>
    </source>
</evidence>
<dbReference type="GO" id="GO:0003824">
    <property type="term" value="F:catalytic activity"/>
    <property type="evidence" value="ECO:0007669"/>
    <property type="project" value="UniProtKB-ARBA"/>
</dbReference>
<accession>A0A4V2S5G2</accession>
<comment type="caution">
    <text evidence="2">The sequence shown here is derived from an EMBL/GenBank/DDBJ whole genome shotgun (WGS) entry which is preliminary data.</text>
</comment>
<dbReference type="PANTHER" id="PTHR43798">
    <property type="entry name" value="MONOACYLGLYCEROL LIPASE"/>
    <property type="match status" value="1"/>
</dbReference>
<evidence type="ECO:0000313" key="3">
    <source>
        <dbReference type="Proteomes" id="UP000295573"/>
    </source>
</evidence>
<proteinExistence type="predicted"/>
<dbReference type="Gene3D" id="3.40.50.1820">
    <property type="entry name" value="alpha/beta hydrolase"/>
    <property type="match status" value="1"/>
</dbReference>
<dbReference type="PANTHER" id="PTHR43798:SF33">
    <property type="entry name" value="HYDROLASE, PUTATIVE (AFU_ORTHOLOGUE AFUA_2G14860)-RELATED"/>
    <property type="match status" value="1"/>
</dbReference>